<accession>A0AAW2NH20</accession>
<evidence type="ECO:0000313" key="2">
    <source>
        <dbReference type="EMBL" id="KAL0342994.1"/>
    </source>
</evidence>
<organism evidence="2">
    <name type="scientific">Sesamum angustifolium</name>
    <dbReference type="NCBI Taxonomy" id="2727405"/>
    <lineage>
        <taxon>Eukaryota</taxon>
        <taxon>Viridiplantae</taxon>
        <taxon>Streptophyta</taxon>
        <taxon>Embryophyta</taxon>
        <taxon>Tracheophyta</taxon>
        <taxon>Spermatophyta</taxon>
        <taxon>Magnoliopsida</taxon>
        <taxon>eudicotyledons</taxon>
        <taxon>Gunneridae</taxon>
        <taxon>Pentapetalae</taxon>
        <taxon>asterids</taxon>
        <taxon>lamiids</taxon>
        <taxon>Lamiales</taxon>
        <taxon>Pedaliaceae</taxon>
        <taxon>Sesamum</taxon>
    </lineage>
</organism>
<comment type="caution">
    <text evidence="2">The sequence shown here is derived from an EMBL/GenBank/DDBJ whole genome shotgun (WGS) entry which is preliminary data.</text>
</comment>
<reference evidence="2" key="2">
    <citation type="journal article" date="2024" name="Plant">
        <title>Genomic evolution and insights into agronomic trait innovations of Sesamum species.</title>
        <authorList>
            <person name="Miao H."/>
            <person name="Wang L."/>
            <person name="Qu L."/>
            <person name="Liu H."/>
            <person name="Sun Y."/>
            <person name="Le M."/>
            <person name="Wang Q."/>
            <person name="Wei S."/>
            <person name="Zheng Y."/>
            <person name="Lin W."/>
            <person name="Duan Y."/>
            <person name="Cao H."/>
            <person name="Xiong S."/>
            <person name="Wang X."/>
            <person name="Wei L."/>
            <person name="Li C."/>
            <person name="Ma Q."/>
            <person name="Ju M."/>
            <person name="Zhao R."/>
            <person name="Li G."/>
            <person name="Mu C."/>
            <person name="Tian Q."/>
            <person name="Mei H."/>
            <person name="Zhang T."/>
            <person name="Gao T."/>
            <person name="Zhang H."/>
        </authorList>
    </citation>
    <scope>NUCLEOTIDE SEQUENCE</scope>
    <source>
        <strain evidence="2">G01</strain>
    </source>
</reference>
<proteinExistence type="predicted"/>
<sequence length="342" mass="38186">MPDTSPVFVSTSILDQPTEYITTNTPSVSIFDIPAHELSSSSTQFPAPPRSQRHIKPPIWLSDFHCNHTFTSIIPPSAFASSHTDFLGALSTIQEPSNYLQAKGCKEWEDAMSQELCALEKNNTWEVVDLPKGKKAIGSKWVFKVKLNADGSIDRYKACLVAKGYYQVEGVDYMDRFSLVAKAITVRMFLGVASGYGWPIHQVDINNAFLHGFMEEDIYMHPPDGYIVQPGQVGRTTLVFEFHRPDISFGAQQLSQFVRAPCQIYLETALHLVRYLKGCPERGLLFPASNPFTVTTYCNADWVSYADSPRSLTGYCIFLGGALISWKTKKQTTVARSTTEAE</sequence>
<gene>
    <name evidence="2" type="ORF">Sangu_1186800</name>
</gene>
<dbReference type="AlphaFoldDB" id="A0AAW2NH20"/>
<dbReference type="InterPro" id="IPR013103">
    <property type="entry name" value="RVT_2"/>
</dbReference>
<dbReference type="Pfam" id="PF07727">
    <property type="entry name" value="RVT_2"/>
    <property type="match status" value="1"/>
</dbReference>
<dbReference type="EMBL" id="JACGWK010000007">
    <property type="protein sequence ID" value="KAL0342994.1"/>
    <property type="molecule type" value="Genomic_DNA"/>
</dbReference>
<dbReference type="PANTHER" id="PTHR11439">
    <property type="entry name" value="GAG-POL-RELATED RETROTRANSPOSON"/>
    <property type="match status" value="1"/>
</dbReference>
<dbReference type="PANTHER" id="PTHR11439:SF465">
    <property type="entry name" value="REVERSE TRANSCRIPTASE TY1_COPIA-TYPE DOMAIN-CONTAINING PROTEIN"/>
    <property type="match status" value="1"/>
</dbReference>
<feature type="domain" description="Reverse transcriptase Ty1/copia-type" evidence="1">
    <location>
        <begin position="122"/>
        <end position="229"/>
    </location>
</feature>
<protein>
    <submittedName>
        <fullName evidence="2">Retrovirus-related Pol polyprotein from transposon TNT 1-94</fullName>
    </submittedName>
</protein>
<reference evidence="2" key="1">
    <citation type="submission" date="2020-06" db="EMBL/GenBank/DDBJ databases">
        <authorList>
            <person name="Li T."/>
            <person name="Hu X."/>
            <person name="Zhang T."/>
            <person name="Song X."/>
            <person name="Zhang H."/>
            <person name="Dai N."/>
            <person name="Sheng W."/>
            <person name="Hou X."/>
            <person name="Wei L."/>
        </authorList>
    </citation>
    <scope>NUCLEOTIDE SEQUENCE</scope>
    <source>
        <strain evidence="2">G01</strain>
        <tissue evidence="2">Leaf</tissue>
    </source>
</reference>
<dbReference type="CDD" id="cd09272">
    <property type="entry name" value="RNase_HI_RT_Ty1"/>
    <property type="match status" value="1"/>
</dbReference>
<evidence type="ECO:0000259" key="1">
    <source>
        <dbReference type="Pfam" id="PF07727"/>
    </source>
</evidence>
<name>A0AAW2NH20_9LAMI</name>